<dbReference type="RefSeq" id="WP_210810885.1">
    <property type="nucleotide sequence ID" value="NZ_JAGQDG010000008.1"/>
</dbReference>
<dbReference type="Pfam" id="PF03466">
    <property type="entry name" value="LysR_substrate"/>
    <property type="match status" value="1"/>
</dbReference>
<comment type="caution">
    <text evidence="6">The sequence shown here is derived from an EMBL/GenBank/DDBJ whole genome shotgun (WGS) entry which is preliminary data.</text>
</comment>
<proteinExistence type="inferred from homology"/>
<dbReference type="InterPro" id="IPR036388">
    <property type="entry name" value="WH-like_DNA-bd_sf"/>
</dbReference>
<keyword evidence="3" id="KW-0238">DNA-binding</keyword>
<sequence length="297" mass="32507">MNKFTALDDMALFVAVAQAGSLNKASTQTGVPLATLSRRIAQMEQRLAVRLFERSTRRLTLTAAAQRFYERCEPVVAQALLAEEALRETAERPEGHVRVTMPVDFGQFWVAPLVPEFLARFPGISLDLDLSAQVVDLRAEAVDVALRLGTVRGEQLVVRRLGRVEQALFASPQYLARAGRPKQPADLSAHQALVLGSAQRSSRWRLSQGKEVVEVPVRGPLGLNNIGMVQRLTEQGLGVAMLPPQQVRDSVLAGRLEPVLPAWAAPSLPLQAVTTTRLVSAAVRAWLDFLAQRLSLD</sequence>
<dbReference type="Pfam" id="PF00126">
    <property type="entry name" value="HTH_1"/>
    <property type="match status" value="1"/>
</dbReference>
<evidence type="ECO:0000256" key="3">
    <source>
        <dbReference type="ARBA" id="ARBA00023125"/>
    </source>
</evidence>
<dbReference type="PANTHER" id="PTHR30537">
    <property type="entry name" value="HTH-TYPE TRANSCRIPTIONAL REGULATOR"/>
    <property type="match status" value="1"/>
</dbReference>
<dbReference type="Gene3D" id="3.40.190.290">
    <property type="match status" value="1"/>
</dbReference>
<evidence type="ECO:0000313" key="7">
    <source>
        <dbReference type="Proteomes" id="UP000672097"/>
    </source>
</evidence>
<dbReference type="InterPro" id="IPR000847">
    <property type="entry name" value="LysR_HTH_N"/>
</dbReference>
<evidence type="ECO:0000256" key="1">
    <source>
        <dbReference type="ARBA" id="ARBA00009437"/>
    </source>
</evidence>
<dbReference type="Gene3D" id="1.10.10.10">
    <property type="entry name" value="Winged helix-like DNA-binding domain superfamily/Winged helix DNA-binding domain"/>
    <property type="match status" value="1"/>
</dbReference>
<dbReference type="CDD" id="cd08422">
    <property type="entry name" value="PBP2_CrgA_like"/>
    <property type="match status" value="1"/>
</dbReference>
<comment type="similarity">
    <text evidence="1">Belongs to the LysR transcriptional regulatory family.</text>
</comment>
<dbReference type="InterPro" id="IPR058163">
    <property type="entry name" value="LysR-type_TF_proteobact-type"/>
</dbReference>
<name>A0ABS5E1R6_9BURK</name>
<protein>
    <submittedName>
        <fullName evidence="6">LysR family transcriptional regulator</fullName>
    </submittedName>
</protein>
<evidence type="ECO:0000259" key="5">
    <source>
        <dbReference type="PROSITE" id="PS50931"/>
    </source>
</evidence>
<dbReference type="InterPro" id="IPR036390">
    <property type="entry name" value="WH_DNA-bd_sf"/>
</dbReference>
<accession>A0ABS5E1R6</accession>
<evidence type="ECO:0000256" key="4">
    <source>
        <dbReference type="ARBA" id="ARBA00023163"/>
    </source>
</evidence>
<organism evidence="6 7">
    <name type="scientific">Ideonella paludis</name>
    <dbReference type="NCBI Taxonomy" id="1233411"/>
    <lineage>
        <taxon>Bacteria</taxon>
        <taxon>Pseudomonadati</taxon>
        <taxon>Pseudomonadota</taxon>
        <taxon>Betaproteobacteria</taxon>
        <taxon>Burkholderiales</taxon>
        <taxon>Sphaerotilaceae</taxon>
        <taxon>Ideonella</taxon>
    </lineage>
</organism>
<evidence type="ECO:0000313" key="6">
    <source>
        <dbReference type="EMBL" id="MBQ0937358.1"/>
    </source>
</evidence>
<dbReference type="InterPro" id="IPR005119">
    <property type="entry name" value="LysR_subst-bd"/>
</dbReference>
<reference evidence="6 7" key="1">
    <citation type="submission" date="2021-04" db="EMBL/GenBank/DDBJ databases">
        <title>The genome sequence of type strain Ideonella paludis KCTC 32238.</title>
        <authorList>
            <person name="Liu Y."/>
        </authorList>
    </citation>
    <scope>NUCLEOTIDE SEQUENCE [LARGE SCALE GENOMIC DNA]</scope>
    <source>
        <strain evidence="6 7">KCTC 32238</strain>
    </source>
</reference>
<dbReference type="SUPFAM" id="SSF53850">
    <property type="entry name" value="Periplasmic binding protein-like II"/>
    <property type="match status" value="1"/>
</dbReference>
<keyword evidence="4" id="KW-0804">Transcription</keyword>
<dbReference type="PROSITE" id="PS50931">
    <property type="entry name" value="HTH_LYSR"/>
    <property type="match status" value="1"/>
</dbReference>
<feature type="domain" description="HTH lysR-type" evidence="5">
    <location>
        <begin position="1"/>
        <end position="62"/>
    </location>
</feature>
<keyword evidence="2" id="KW-0805">Transcription regulation</keyword>
<keyword evidence="7" id="KW-1185">Reference proteome</keyword>
<dbReference type="Proteomes" id="UP000672097">
    <property type="component" value="Unassembled WGS sequence"/>
</dbReference>
<dbReference type="PANTHER" id="PTHR30537:SF5">
    <property type="entry name" value="HTH-TYPE TRANSCRIPTIONAL ACTIVATOR TTDR-RELATED"/>
    <property type="match status" value="1"/>
</dbReference>
<evidence type="ECO:0000256" key="2">
    <source>
        <dbReference type="ARBA" id="ARBA00023015"/>
    </source>
</evidence>
<dbReference type="SUPFAM" id="SSF46785">
    <property type="entry name" value="Winged helix' DNA-binding domain"/>
    <property type="match status" value="1"/>
</dbReference>
<dbReference type="EMBL" id="JAGQDG010000008">
    <property type="protein sequence ID" value="MBQ0937358.1"/>
    <property type="molecule type" value="Genomic_DNA"/>
</dbReference>
<gene>
    <name evidence="6" type="ORF">KAK11_18685</name>
</gene>